<dbReference type="AlphaFoldDB" id="A0A8D9LCF4"/>
<dbReference type="PROSITE" id="PS51257">
    <property type="entry name" value="PROKAR_LIPOPROTEIN"/>
    <property type="match status" value="1"/>
</dbReference>
<dbReference type="EMBL" id="CYYK01000012">
    <property type="protein sequence ID" value="CUO87168.1"/>
    <property type="molecule type" value="Genomic_DNA"/>
</dbReference>
<feature type="signal peptide" evidence="1">
    <location>
        <begin position="1"/>
        <end position="23"/>
    </location>
</feature>
<protein>
    <recommendedName>
        <fullName evidence="4">DUF1566 domain-containing protein</fullName>
    </recommendedName>
</protein>
<comment type="caution">
    <text evidence="2">The sequence shown here is derived from an EMBL/GenBank/DDBJ whole genome shotgun (WGS) entry which is preliminary data.</text>
</comment>
<dbReference type="RefSeq" id="WP_057317505.1">
    <property type="nucleotide sequence ID" value="NZ_CYYK01000012.1"/>
</dbReference>
<evidence type="ECO:0008006" key="4">
    <source>
        <dbReference type="Google" id="ProtNLM"/>
    </source>
</evidence>
<accession>A0A8D9LCF4</accession>
<gene>
    <name evidence="2" type="ORF">ERS852380_03353</name>
</gene>
<name>A0A8D9LCF4_PARDI</name>
<organism evidence="2 3">
    <name type="scientific">Parabacteroides distasonis</name>
    <dbReference type="NCBI Taxonomy" id="823"/>
    <lineage>
        <taxon>Bacteria</taxon>
        <taxon>Pseudomonadati</taxon>
        <taxon>Bacteroidota</taxon>
        <taxon>Bacteroidia</taxon>
        <taxon>Bacteroidales</taxon>
        <taxon>Tannerellaceae</taxon>
        <taxon>Parabacteroides</taxon>
    </lineage>
</organism>
<feature type="chain" id="PRO_5034028932" description="DUF1566 domain-containing protein" evidence="1">
    <location>
        <begin position="24"/>
        <end position="223"/>
    </location>
</feature>
<reference evidence="2 3" key="1">
    <citation type="submission" date="2015-09" db="EMBL/GenBank/DDBJ databases">
        <authorList>
            <consortium name="Pathogen Informatics"/>
        </authorList>
    </citation>
    <scope>NUCLEOTIDE SEQUENCE [LARGE SCALE GENOMIC DNA]</scope>
    <source>
        <strain evidence="2 3">2789STDY5608822</strain>
    </source>
</reference>
<evidence type="ECO:0000313" key="3">
    <source>
        <dbReference type="Proteomes" id="UP000095455"/>
    </source>
</evidence>
<keyword evidence="1" id="KW-0732">Signal</keyword>
<sequence length="223" mass="24630">MKKKFYNKAVGLVGMLAITALFVACDEHRDYPDTSMKPCHILCTDGKVLSVSDFEHSGKQAIAVVFHVNHDEKTEGNGYAVYLWDLEPLAFADSIGVKQNTSADIAALDGFENTFALLNTSDVSSPLAEKAFDLWRYGQSSYIPSVAQMRLLYHAKEQINPIIKMCGGDTLSIEADDCWHWTSTEVAGQQTAKAWLFSMSSGAIHDTPKTQAHQVRPIITINN</sequence>
<proteinExistence type="predicted"/>
<dbReference type="Proteomes" id="UP000095455">
    <property type="component" value="Unassembled WGS sequence"/>
</dbReference>
<evidence type="ECO:0000256" key="1">
    <source>
        <dbReference type="SAM" id="SignalP"/>
    </source>
</evidence>
<evidence type="ECO:0000313" key="2">
    <source>
        <dbReference type="EMBL" id="CUO87168.1"/>
    </source>
</evidence>